<evidence type="ECO:0000256" key="1">
    <source>
        <dbReference type="SAM" id="MobiDB-lite"/>
    </source>
</evidence>
<dbReference type="EMBL" id="PCST01000034">
    <property type="protein sequence ID" value="PIP55558.1"/>
    <property type="molecule type" value="Genomic_DNA"/>
</dbReference>
<evidence type="ECO:0000313" key="2">
    <source>
        <dbReference type="EMBL" id="PIP55558.1"/>
    </source>
</evidence>
<proteinExistence type="predicted"/>
<gene>
    <name evidence="2" type="ORF">COX06_02555</name>
</gene>
<feature type="compositionally biased region" description="Gly residues" evidence="1">
    <location>
        <begin position="212"/>
        <end position="223"/>
    </location>
</feature>
<evidence type="ECO:0000313" key="3">
    <source>
        <dbReference type="Proteomes" id="UP000229794"/>
    </source>
</evidence>
<name>A0A2H0BEZ3_9BACT</name>
<dbReference type="AlphaFoldDB" id="A0A2H0BEZ3"/>
<organism evidence="2 3">
    <name type="scientific">Candidatus Zambryskibacteria bacterium CG22_combo_CG10-13_8_21_14_all_42_17</name>
    <dbReference type="NCBI Taxonomy" id="1975118"/>
    <lineage>
        <taxon>Bacteria</taxon>
        <taxon>Candidatus Zambryskiibacteriota</taxon>
    </lineage>
</organism>
<dbReference type="InterPro" id="IPR024079">
    <property type="entry name" value="MetalloPept_cat_dom_sf"/>
</dbReference>
<dbReference type="SUPFAM" id="SSF55486">
    <property type="entry name" value="Metalloproteases ('zincins'), catalytic domain"/>
    <property type="match status" value="1"/>
</dbReference>
<dbReference type="Proteomes" id="UP000229794">
    <property type="component" value="Unassembled WGS sequence"/>
</dbReference>
<accession>A0A2H0BEZ3</accession>
<feature type="region of interest" description="Disordered" evidence="1">
    <location>
        <begin position="208"/>
        <end position="238"/>
    </location>
</feature>
<evidence type="ECO:0008006" key="4">
    <source>
        <dbReference type="Google" id="ProtNLM"/>
    </source>
</evidence>
<comment type="caution">
    <text evidence="2">The sequence shown here is derived from an EMBL/GenBank/DDBJ whole genome shotgun (WGS) entry which is preliminary data.</text>
</comment>
<protein>
    <recommendedName>
        <fullName evidence="4">Peptidase M10 metallopeptidase domain-containing protein</fullName>
    </recommendedName>
</protein>
<reference evidence="2 3" key="1">
    <citation type="submission" date="2017-09" db="EMBL/GenBank/DDBJ databases">
        <title>Depth-based differentiation of microbial function through sediment-hosted aquifers and enrichment of novel symbionts in the deep terrestrial subsurface.</title>
        <authorList>
            <person name="Probst A.J."/>
            <person name="Ladd B."/>
            <person name="Jarett J.K."/>
            <person name="Geller-Mcgrath D.E."/>
            <person name="Sieber C.M."/>
            <person name="Emerson J.B."/>
            <person name="Anantharaman K."/>
            <person name="Thomas B.C."/>
            <person name="Malmstrom R."/>
            <person name="Stieglmeier M."/>
            <person name="Klingl A."/>
            <person name="Woyke T."/>
            <person name="Ryan C.M."/>
            <person name="Banfield J.F."/>
        </authorList>
    </citation>
    <scope>NUCLEOTIDE SEQUENCE [LARGE SCALE GENOMIC DNA]</scope>
    <source>
        <strain evidence="2">CG22_combo_CG10-13_8_21_14_all_42_17</strain>
    </source>
</reference>
<dbReference type="Gene3D" id="3.40.390.10">
    <property type="entry name" value="Collagenase (Catalytic Domain)"/>
    <property type="match status" value="1"/>
</dbReference>
<sequence>MKTKKYIAIFGILAGITILSSSVVNASHSWGKYHWDLSTGDTTANPLKLGDNLTTAAWKDSLSIASLDWNGSVLKNQVITGTSANCDPTLGQVEVCNDLYGENGWLGIAQIWVYRGKAGHIAQAVVKANDTYFNTPAYNTSAWRNFVVCQEVGHTFGLGHQDEDFNNLNLGTCMDYTNDPARNDGNGNNLHPNQHDYGMLTEIYAHLNSTEDGGGPRGGNGKGNGKKPADVGANIDLDNPSEWGQAIKQDAQGMNSLFEKDLANGNKVFTFVIWAN</sequence>
<dbReference type="GO" id="GO:0008237">
    <property type="term" value="F:metallopeptidase activity"/>
    <property type="evidence" value="ECO:0007669"/>
    <property type="project" value="InterPro"/>
</dbReference>